<dbReference type="PaxDb" id="4113-PGSC0003DMT400088170"/>
<reference evidence="1" key="2">
    <citation type="submission" date="2015-06" db="UniProtKB">
        <authorList>
            <consortium name="EnsemblPlants"/>
        </authorList>
    </citation>
    <scope>IDENTIFICATION</scope>
    <source>
        <strain evidence="1">DM1-3 516 R44</strain>
    </source>
</reference>
<reference evidence="2" key="1">
    <citation type="journal article" date="2011" name="Nature">
        <title>Genome sequence and analysis of the tuber crop potato.</title>
        <authorList>
            <consortium name="The Potato Genome Sequencing Consortium"/>
        </authorList>
    </citation>
    <scope>NUCLEOTIDE SEQUENCE [LARGE SCALE GENOMIC DNA]</scope>
    <source>
        <strain evidence="2">cv. DM1-3 516 R44</strain>
    </source>
</reference>
<organism evidence="1 2">
    <name type="scientific">Solanum tuberosum</name>
    <name type="common">Potato</name>
    <dbReference type="NCBI Taxonomy" id="4113"/>
    <lineage>
        <taxon>Eukaryota</taxon>
        <taxon>Viridiplantae</taxon>
        <taxon>Streptophyta</taxon>
        <taxon>Embryophyta</taxon>
        <taxon>Tracheophyta</taxon>
        <taxon>Spermatophyta</taxon>
        <taxon>Magnoliopsida</taxon>
        <taxon>eudicotyledons</taxon>
        <taxon>Gunneridae</taxon>
        <taxon>Pentapetalae</taxon>
        <taxon>asterids</taxon>
        <taxon>lamiids</taxon>
        <taxon>Solanales</taxon>
        <taxon>Solanaceae</taxon>
        <taxon>Solanoideae</taxon>
        <taxon>Solaneae</taxon>
        <taxon>Solanum</taxon>
    </lineage>
</organism>
<evidence type="ECO:0000313" key="1">
    <source>
        <dbReference type="EnsemblPlants" id="PGSC0003DMT400088170"/>
    </source>
</evidence>
<dbReference type="Proteomes" id="UP000011115">
    <property type="component" value="Unassembled WGS sequence"/>
</dbReference>
<evidence type="ECO:0000313" key="2">
    <source>
        <dbReference type="Proteomes" id="UP000011115"/>
    </source>
</evidence>
<dbReference type="Gramene" id="PGSC0003DMT400088170">
    <property type="protein sequence ID" value="PGSC0003DMT400088170"/>
    <property type="gene ID" value="PGSC0003DMG400037741"/>
</dbReference>
<keyword evidence="2" id="KW-1185">Reference proteome</keyword>
<accession>M1DFD6</accession>
<dbReference type="EnsemblPlants" id="PGSC0003DMT400088170">
    <property type="protein sequence ID" value="PGSC0003DMT400088170"/>
    <property type="gene ID" value="PGSC0003DMG400037741"/>
</dbReference>
<name>M1DFD6_SOLTU</name>
<dbReference type="AlphaFoldDB" id="M1DFD6"/>
<sequence length="143" mass="16644">MPEKLPLECFYRGLGPEIRSIVNQLFAGCLTQQPYEVVAQLLDNLIKTNKETEKDQEWATMLTLLDVLSKRVMELEALSMKKNKHLPHRGRKKVKKQEGRQKEEVLSLILYKIEEKDKVLNEIKGIIEMLNQTTTSYSMIIQL</sequence>
<dbReference type="InParanoid" id="M1DFD6"/>
<dbReference type="HOGENOM" id="CLU_029307_9_1_1"/>
<protein>
    <submittedName>
        <fullName evidence="1">Uncharacterized protein</fullName>
    </submittedName>
</protein>
<proteinExistence type="predicted"/>